<dbReference type="PANTHER" id="PTHR47642">
    <property type="entry name" value="ATP-DEPENDENT DNA HELICASE"/>
    <property type="match status" value="1"/>
</dbReference>
<accession>A0A4Y2X754</accession>
<dbReference type="PANTHER" id="PTHR47642:SF8">
    <property type="entry name" value="ATP-DEPENDENT DNA HELICASE"/>
    <property type="match status" value="1"/>
</dbReference>
<comment type="caution">
    <text evidence="1">The sequence shown here is derived from an EMBL/GenBank/DDBJ whole genome shotgun (WGS) entry which is preliminary data.</text>
</comment>
<keyword evidence="2" id="KW-1185">Reference proteome</keyword>
<organism evidence="1 2">
    <name type="scientific">Araneus ventricosus</name>
    <name type="common">Orbweaver spider</name>
    <name type="synonym">Epeira ventricosa</name>
    <dbReference type="NCBI Taxonomy" id="182803"/>
    <lineage>
        <taxon>Eukaryota</taxon>
        <taxon>Metazoa</taxon>
        <taxon>Ecdysozoa</taxon>
        <taxon>Arthropoda</taxon>
        <taxon>Chelicerata</taxon>
        <taxon>Arachnida</taxon>
        <taxon>Araneae</taxon>
        <taxon>Araneomorphae</taxon>
        <taxon>Entelegynae</taxon>
        <taxon>Araneoidea</taxon>
        <taxon>Araneidae</taxon>
        <taxon>Araneus</taxon>
    </lineage>
</organism>
<dbReference type="Proteomes" id="UP000499080">
    <property type="component" value="Unassembled WGS sequence"/>
</dbReference>
<sequence length="105" mass="11834">MDIQFILDEYAVVSYLVDYINKSGRGLSRILRNCVEAVSSQKSCLKECLTAVANPFINSVETSAQEAAWSILELPMSQMSEDTIFIPTSRQENRTRIVKSQDVLK</sequence>
<protein>
    <submittedName>
        <fullName evidence="1">Uncharacterized protein</fullName>
    </submittedName>
</protein>
<name>A0A4Y2X754_ARAVE</name>
<dbReference type="InterPro" id="IPR051055">
    <property type="entry name" value="PIF1_helicase"/>
</dbReference>
<evidence type="ECO:0000313" key="1">
    <source>
        <dbReference type="EMBL" id="GBO45401.1"/>
    </source>
</evidence>
<gene>
    <name evidence="1" type="ORF">AVEN_47401_1</name>
</gene>
<proteinExistence type="predicted"/>
<dbReference type="OrthoDB" id="6512014at2759"/>
<dbReference type="AlphaFoldDB" id="A0A4Y2X754"/>
<reference evidence="1 2" key="1">
    <citation type="journal article" date="2019" name="Sci. Rep.">
        <title>Orb-weaving spider Araneus ventricosus genome elucidates the spidroin gene catalogue.</title>
        <authorList>
            <person name="Kono N."/>
            <person name="Nakamura H."/>
            <person name="Ohtoshi R."/>
            <person name="Moran D.A.P."/>
            <person name="Shinohara A."/>
            <person name="Yoshida Y."/>
            <person name="Fujiwara M."/>
            <person name="Mori M."/>
            <person name="Tomita M."/>
            <person name="Arakawa K."/>
        </authorList>
    </citation>
    <scope>NUCLEOTIDE SEQUENCE [LARGE SCALE GENOMIC DNA]</scope>
</reference>
<evidence type="ECO:0000313" key="2">
    <source>
        <dbReference type="Proteomes" id="UP000499080"/>
    </source>
</evidence>
<dbReference type="EMBL" id="BGPR01072493">
    <property type="protein sequence ID" value="GBO45401.1"/>
    <property type="molecule type" value="Genomic_DNA"/>
</dbReference>